<evidence type="ECO:0000313" key="2">
    <source>
        <dbReference type="Proteomes" id="UP001596104"/>
    </source>
</evidence>
<dbReference type="EMBL" id="JBHSLV010000072">
    <property type="protein sequence ID" value="MFC5396203.1"/>
    <property type="molecule type" value="Genomic_DNA"/>
</dbReference>
<protein>
    <submittedName>
        <fullName evidence="1">Uncharacterized protein</fullName>
    </submittedName>
</protein>
<reference evidence="2" key="1">
    <citation type="journal article" date="2019" name="Int. J. Syst. Evol. Microbiol.">
        <title>The Global Catalogue of Microorganisms (GCM) 10K type strain sequencing project: providing services to taxonomists for standard genome sequencing and annotation.</title>
        <authorList>
            <consortium name="The Broad Institute Genomics Platform"/>
            <consortium name="The Broad Institute Genome Sequencing Center for Infectious Disease"/>
            <person name="Wu L."/>
            <person name="Ma J."/>
        </authorList>
    </citation>
    <scope>NUCLEOTIDE SEQUENCE [LARGE SCALE GENOMIC DNA]</scope>
    <source>
        <strain evidence="2">CGMCC 1.16326</strain>
    </source>
</reference>
<keyword evidence="2" id="KW-1185">Reference proteome</keyword>
<sequence length="790" mass="82513">MTLSAAPVAIIWDGSRHVAAIWRDSAPIRFLAAEESGGRISLIAAADAGIAPLFGTLPQGSHALHAVTLAADGSLVTIPVQLDDKLSLAEADRGAAGLSLVQAYLDDDGRLAQRSGPTDASAFGETAILASGLNRASGSDAEGWRLLAGSFLHPDDERAATSMLTARRGEAGGLTLVFTGDDAEAAAEGLLVAHLPAAMREARQALAQIDQDLRLAIEAELDTLAASPADQRDVDATGLGRVAALRRGFRLLRPSAEAEGGMLSLPDWVEADDIIVFAEPRRQLAWAGEGETVSGSPMTLRWQEGAFAALSHGTRYRASAATGLTLGQSGGNALVVASAGSSAPLHDDLALAAGRSAEGLWRATNAARPARLGTILGEIALRMAQAPGGALAQLDARSKAPATPVSLLEALSTTTGIDPDRIDELGERPIAEQVAMLLRALTQPQFAARACAVRLILPLPGSTRDETGLEQLLAWYEDPNLPQALAREAMALAGHDRRTMRLLHDVAASVHQSWIETGLAIEVEQAMAAAATQRGQRRLSPLDALLLELRRQPQRQPTPGLEAIARMRSELGEAARQASQPAAITDELGRRLGELTPGEIVLLHGHFASVRREVEQAAAAAELIRSWEEVAGCPGLAARAHRSGDAVRGAQRLAAASRNFAGSLSRIESLAPALAELAGAIDGLLGPAAEGTARNKALRETLDGYGRLLLAQLVRHEADAAFATVPFAGKALADPQDTGFGAAYRRLRAGSGDMLPRYLAAAAALTGLDHQWGTALAARTEAGDASRQDA</sequence>
<dbReference type="RefSeq" id="WP_377012559.1">
    <property type="nucleotide sequence ID" value="NZ_JBHSLV010000072.1"/>
</dbReference>
<comment type="caution">
    <text evidence="1">The sequence shown here is derived from an EMBL/GenBank/DDBJ whole genome shotgun (WGS) entry which is preliminary data.</text>
</comment>
<gene>
    <name evidence="1" type="ORF">ACFPPC_26535</name>
</gene>
<dbReference type="Proteomes" id="UP001596104">
    <property type="component" value="Unassembled WGS sequence"/>
</dbReference>
<name>A0ABW0HG32_9HYPH</name>
<accession>A0ABW0HG32</accession>
<evidence type="ECO:0000313" key="1">
    <source>
        <dbReference type="EMBL" id="MFC5396203.1"/>
    </source>
</evidence>
<organism evidence="1 2">
    <name type="scientific">Bosea vestrisii</name>
    <dbReference type="NCBI Taxonomy" id="151416"/>
    <lineage>
        <taxon>Bacteria</taxon>
        <taxon>Pseudomonadati</taxon>
        <taxon>Pseudomonadota</taxon>
        <taxon>Alphaproteobacteria</taxon>
        <taxon>Hyphomicrobiales</taxon>
        <taxon>Boseaceae</taxon>
        <taxon>Bosea</taxon>
    </lineage>
</organism>
<proteinExistence type="predicted"/>